<feature type="region of interest" description="Disordered" evidence="1">
    <location>
        <begin position="375"/>
        <end position="424"/>
    </location>
</feature>
<dbReference type="EMBL" id="BRYB01005252">
    <property type="protein sequence ID" value="GMI22222.1"/>
    <property type="molecule type" value="Genomic_DNA"/>
</dbReference>
<feature type="non-terminal residue" evidence="2">
    <location>
        <position position="1"/>
    </location>
</feature>
<accession>A0ABQ6M9L7</accession>
<proteinExistence type="predicted"/>
<reference evidence="2 3" key="1">
    <citation type="journal article" date="2023" name="Commun. Biol.">
        <title>Genome analysis of Parmales, the sister group of diatoms, reveals the evolutionary specialization of diatoms from phago-mixotrophs to photoautotrophs.</title>
        <authorList>
            <person name="Ban H."/>
            <person name="Sato S."/>
            <person name="Yoshikawa S."/>
            <person name="Yamada K."/>
            <person name="Nakamura Y."/>
            <person name="Ichinomiya M."/>
            <person name="Sato N."/>
            <person name="Blanc-Mathieu R."/>
            <person name="Endo H."/>
            <person name="Kuwata A."/>
            <person name="Ogata H."/>
        </authorList>
    </citation>
    <scope>NUCLEOTIDE SEQUENCE [LARGE SCALE GENOMIC DNA]</scope>
</reference>
<name>A0ABQ6M9L7_9STRA</name>
<evidence type="ECO:0000313" key="3">
    <source>
        <dbReference type="Proteomes" id="UP001165060"/>
    </source>
</evidence>
<gene>
    <name evidence="2" type="ORF">TeGR_g508</name>
</gene>
<dbReference type="Proteomes" id="UP001165060">
    <property type="component" value="Unassembled WGS sequence"/>
</dbReference>
<sequence>VSFTQSAFIHVCGRDYVRGDEETGIIDADPDDHCGTFLEVHRQNGSPVDSEETVLSEMKLAERSTSGMKTTTVPLTYGNDPKKVLCDFAETVIREGTLVIIREQAPRCCCPKKYNDLDRVGRYMCPSKPGSLAPGPFAGSFATLEDKLLRDAIQTSYPFCPLMEENEDAMMCSRLSSKAFSMDSYQEAAGEFQRNGFRYYVAPCKPVSQNVTAGEGFKSDDLSSEYDAQCPYFDSCGFIDNTGTCEGADEAYDFRGYLGKVVEIPANLADPNGIYKVTFNDGRTTYDFLLADLEMYEPPYNYELWFVQRTPYDFVIQQKKPFRVTGPKCTYDYTNSRYFPYAILDDDGTPLTQSDGGFDGAPKPTTYVDDEIFYEPTETGGGPQGNLAYEGLYGRGGTYNPNAPKEGSGGDRRLKNKKVVKKKP</sequence>
<keyword evidence="3" id="KW-1185">Reference proteome</keyword>
<protein>
    <submittedName>
        <fullName evidence="2">Uncharacterized protein</fullName>
    </submittedName>
</protein>
<evidence type="ECO:0000256" key="1">
    <source>
        <dbReference type="SAM" id="MobiDB-lite"/>
    </source>
</evidence>
<organism evidence="2 3">
    <name type="scientific">Tetraparma gracilis</name>
    <dbReference type="NCBI Taxonomy" id="2962635"/>
    <lineage>
        <taxon>Eukaryota</taxon>
        <taxon>Sar</taxon>
        <taxon>Stramenopiles</taxon>
        <taxon>Ochrophyta</taxon>
        <taxon>Bolidophyceae</taxon>
        <taxon>Parmales</taxon>
        <taxon>Triparmaceae</taxon>
        <taxon>Tetraparma</taxon>
    </lineage>
</organism>
<feature type="compositionally biased region" description="Basic residues" evidence="1">
    <location>
        <begin position="414"/>
        <end position="424"/>
    </location>
</feature>
<evidence type="ECO:0000313" key="2">
    <source>
        <dbReference type="EMBL" id="GMI22222.1"/>
    </source>
</evidence>
<comment type="caution">
    <text evidence="2">The sequence shown here is derived from an EMBL/GenBank/DDBJ whole genome shotgun (WGS) entry which is preliminary data.</text>
</comment>